<evidence type="ECO:0000313" key="8">
    <source>
        <dbReference type="EMBL" id="MRH41711.1"/>
    </source>
</evidence>
<dbReference type="RefSeq" id="WP_153735339.1">
    <property type="nucleotide sequence ID" value="NZ_WJNG01000002.1"/>
</dbReference>
<feature type="signal peptide" evidence="7">
    <location>
        <begin position="1"/>
        <end position="24"/>
    </location>
</feature>
<dbReference type="Gene3D" id="3.40.190.10">
    <property type="entry name" value="Periplasmic binding protein-like II"/>
    <property type="match status" value="2"/>
</dbReference>
<accession>A0A6A8DD54</accession>
<evidence type="ECO:0000256" key="7">
    <source>
        <dbReference type="SAM" id="SignalP"/>
    </source>
</evidence>
<dbReference type="SUPFAM" id="SSF53850">
    <property type="entry name" value="Periplasmic binding protein-like II"/>
    <property type="match status" value="1"/>
</dbReference>
<organism evidence="8 9">
    <name type="scientific">Aquibacillus halophilus</name>
    <dbReference type="NCBI Taxonomy" id="930132"/>
    <lineage>
        <taxon>Bacteria</taxon>
        <taxon>Bacillati</taxon>
        <taxon>Bacillota</taxon>
        <taxon>Bacilli</taxon>
        <taxon>Bacillales</taxon>
        <taxon>Bacillaceae</taxon>
        <taxon>Aquibacillus</taxon>
    </lineage>
</organism>
<proteinExistence type="predicted"/>
<feature type="binding site" evidence="5">
    <location>
        <position position="70"/>
    </location>
    <ligand>
        <name>spermidine</name>
        <dbReference type="ChEBI" id="CHEBI:57834"/>
    </ligand>
</feature>
<dbReference type="PRINTS" id="PR00909">
    <property type="entry name" value="SPERMDNBNDNG"/>
</dbReference>
<dbReference type="Proteomes" id="UP000799092">
    <property type="component" value="Unassembled WGS sequence"/>
</dbReference>
<keyword evidence="4" id="KW-0574">Periplasm</keyword>
<evidence type="ECO:0000256" key="2">
    <source>
        <dbReference type="ARBA" id="ARBA00022448"/>
    </source>
</evidence>
<dbReference type="EMBL" id="WJNG01000002">
    <property type="protein sequence ID" value="MRH41711.1"/>
    <property type="molecule type" value="Genomic_DNA"/>
</dbReference>
<sequence length="378" mass="42019">MKNLLKLMLAVVFFLALVACSSDDAGTTDDTSGSEDTSSEDTGGSEDAGSSEGDTEQELASELNLFNWGEYMPQEVLDNFEEEYGVEVVYSTYSSNQEMLTKLGSGTVNYDIVVPTDYIVGRMIDDDMLLELNMDNIPNFENIQDVFHQRDFDPGNVFSIPYLYGSTGIAYNTSHIDGTPSYADLWNAEYAGHVTVQDDPRESLAMVLQKLDLPMNEPTEEDLEQAKAELAKLHPNVLAYDSSPSAQLISGEAWISHTYSGEAGVAMQENPDISYTLPEEGGELWMDNLVIPNTSENKYTAEVFINYLLEPEVSKQLSDAFPYSNPNQGALDLMTEEERSNPASYPPAEQIANASWFEDLPPETIQLMNRLYKEVKVE</sequence>
<evidence type="ECO:0000256" key="6">
    <source>
        <dbReference type="SAM" id="MobiDB-lite"/>
    </source>
</evidence>
<feature type="region of interest" description="Disordered" evidence="6">
    <location>
        <begin position="24"/>
        <end position="56"/>
    </location>
</feature>
<name>A0A6A8DD54_9BACI</name>
<evidence type="ECO:0000256" key="1">
    <source>
        <dbReference type="ARBA" id="ARBA00004418"/>
    </source>
</evidence>
<keyword evidence="9" id="KW-1185">Reference proteome</keyword>
<feature type="binding site" evidence="5">
    <location>
        <position position="118"/>
    </location>
    <ligand>
        <name>spermidine</name>
        <dbReference type="ChEBI" id="CHEBI:57834"/>
    </ligand>
</feature>
<dbReference type="GO" id="GO:0019808">
    <property type="term" value="F:polyamine binding"/>
    <property type="evidence" value="ECO:0007669"/>
    <property type="project" value="InterPro"/>
</dbReference>
<dbReference type="PANTHER" id="PTHR30222">
    <property type="entry name" value="SPERMIDINE/PUTRESCINE-BINDING PERIPLASMIC PROTEIN"/>
    <property type="match status" value="1"/>
</dbReference>
<protein>
    <submittedName>
        <fullName evidence="8">Extracellular solute-binding protein</fullName>
    </submittedName>
</protein>
<evidence type="ECO:0000313" key="9">
    <source>
        <dbReference type="Proteomes" id="UP000799092"/>
    </source>
</evidence>
<evidence type="ECO:0000256" key="5">
    <source>
        <dbReference type="PIRSR" id="PIRSR019574-1"/>
    </source>
</evidence>
<keyword evidence="3 7" id="KW-0732">Signal</keyword>
<dbReference type="Pfam" id="PF13416">
    <property type="entry name" value="SBP_bac_8"/>
    <property type="match status" value="1"/>
</dbReference>
<dbReference type="GO" id="GO:0042597">
    <property type="term" value="C:periplasmic space"/>
    <property type="evidence" value="ECO:0007669"/>
    <property type="project" value="UniProtKB-SubCell"/>
</dbReference>
<dbReference type="PIRSF" id="PIRSF019574">
    <property type="entry name" value="Periplasmic_polyamine_BP"/>
    <property type="match status" value="1"/>
</dbReference>
<feature type="binding site" evidence="5">
    <location>
        <begin position="199"/>
        <end position="202"/>
    </location>
    <ligand>
        <name>spermidine</name>
        <dbReference type="ChEBI" id="CHEBI:57834"/>
    </ligand>
</feature>
<feature type="compositionally biased region" description="Low complexity" evidence="6">
    <location>
        <begin position="24"/>
        <end position="52"/>
    </location>
</feature>
<keyword evidence="2" id="KW-0813">Transport</keyword>
<dbReference type="GO" id="GO:0015846">
    <property type="term" value="P:polyamine transport"/>
    <property type="evidence" value="ECO:0007669"/>
    <property type="project" value="InterPro"/>
</dbReference>
<dbReference type="PROSITE" id="PS51257">
    <property type="entry name" value="PROKAR_LIPOPROTEIN"/>
    <property type="match status" value="1"/>
</dbReference>
<dbReference type="CDD" id="cd13590">
    <property type="entry name" value="PBP2_PotD_PotF_like"/>
    <property type="match status" value="1"/>
</dbReference>
<dbReference type="InterPro" id="IPR006059">
    <property type="entry name" value="SBP"/>
</dbReference>
<comment type="caution">
    <text evidence="8">The sequence shown here is derived from an EMBL/GenBank/DDBJ whole genome shotgun (WGS) entry which is preliminary data.</text>
</comment>
<evidence type="ECO:0000256" key="3">
    <source>
        <dbReference type="ARBA" id="ARBA00022729"/>
    </source>
</evidence>
<reference evidence="8" key="1">
    <citation type="submission" date="2019-11" db="EMBL/GenBank/DDBJ databases">
        <authorList>
            <person name="Li J."/>
        </authorList>
    </citation>
    <scope>NUCLEOTIDE SEQUENCE</scope>
    <source>
        <strain evidence="8">B6B</strain>
    </source>
</reference>
<dbReference type="AlphaFoldDB" id="A0A6A8DD54"/>
<comment type="subcellular location">
    <subcellularLocation>
        <location evidence="1">Periplasm</location>
    </subcellularLocation>
</comment>
<dbReference type="InterPro" id="IPR001188">
    <property type="entry name" value="Sperm_putr-bd"/>
</dbReference>
<evidence type="ECO:0000256" key="4">
    <source>
        <dbReference type="ARBA" id="ARBA00022764"/>
    </source>
</evidence>
<dbReference type="PANTHER" id="PTHR30222:SF17">
    <property type="entry name" value="SPERMIDINE_PUTRESCINE-BINDING PERIPLASMIC PROTEIN"/>
    <property type="match status" value="1"/>
</dbReference>
<feature type="chain" id="PRO_5025427477" evidence="7">
    <location>
        <begin position="25"/>
        <end position="378"/>
    </location>
</feature>
<gene>
    <name evidence="8" type="ORF">GH741_03370</name>
</gene>
<dbReference type="OrthoDB" id="9769319at2"/>